<evidence type="ECO:0000256" key="4">
    <source>
        <dbReference type="ARBA" id="ARBA00022989"/>
    </source>
</evidence>
<evidence type="ECO:0000256" key="2">
    <source>
        <dbReference type="ARBA" id="ARBA00009045"/>
    </source>
</evidence>
<evidence type="ECO:0000313" key="10">
    <source>
        <dbReference type="Proteomes" id="UP001054857"/>
    </source>
</evidence>
<keyword evidence="3 7" id="KW-0812">Transmembrane</keyword>
<keyword evidence="10" id="KW-1185">Reference proteome</keyword>
<dbReference type="InterPro" id="IPR035952">
    <property type="entry name" value="Rhomboid-like_sf"/>
</dbReference>
<evidence type="ECO:0000256" key="3">
    <source>
        <dbReference type="ARBA" id="ARBA00022692"/>
    </source>
</evidence>
<name>A0AAD3HLS2_9CHLO</name>
<keyword evidence="4 7" id="KW-1133">Transmembrane helix</keyword>
<dbReference type="EMBL" id="BMAR01000009">
    <property type="protein sequence ID" value="GFR45020.1"/>
    <property type="molecule type" value="Genomic_DNA"/>
</dbReference>
<dbReference type="InterPro" id="IPR022764">
    <property type="entry name" value="Peptidase_S54_rhomboid_dom"/>
</dbReference>
<comment type="subcellular location">
    <subcellularLocation>
        <location evidence="1">Membrane</location>
        <topology evidence="1">Multi-pass membrane protein</topology>
    </subcellularLocation>
</comment>
<dbReference type="Pfam" id="PF01694">
    <property type="entry name" value="Rhomboid"/>
    <property type="match status" value="1"/>
</dbReference>
<evidence type="ECO:0000313" key="9">
    <source>
        <dbReference type="EMBL" id="GFR45020.1"/>
    </source>
</evidence>
<proteinExistence type="inferred from homology"/>
<accession>A0AAD3HLS2</accession>
<comment type="similarity">
    <text evidence="2">Belongs to the peptidase S54 family.</text>
</comment>
<evidence type="ECO:0000259" key="8">
    <source>
        <dbReference type="Pfam" id="PF01694"/>
    </source>
</evidence>
<dbReference type="Gene3D" id="1.20.1540.10">
    <property type="entry name" value="Rhomboid-like"/>
    <property type="match status" value="1"/>
</dbReference>
<protein>
    <recommendedName>
        <fullName evidence="8">Peptidase S54 rhomboid domain-containing protein</fullName>
    </recommendedName>
</protein>
<feature type="domain" description="Peptidase S54 rhomboid" evidence="8">
    <location>
        <begin position="158"/>
        <end position="244"/>
    </location>
</feature>
<keyword evidence="5 7" id="KW-0472">Membrane</keyword>
<gene>
    <name evidence="9" type="ORF">Agub_g6331</name>
</gene>
<sequence length="253" mass="27149">MKHKDRAWLNTQTPTLSFVPTSRIVNFRGTSTKGLYACRQRFSLAHRATRPTQWARTCAAARGPAGPNSPNETIKSLDSILGTDDDDEEGPLPHPEERRRRAPLAGPKRVRPVYVYVIYYCFIVVYLATAWLQATEGDIAASHLVDGLVNDHLAVASGQVPRLATAGFVCGSPLELFMQLATLLTVGAETEALLGPGLFWAVYWLAGMSGGLADAVLSEVPVTGGPANAAAGMVGALAAFYVRNLGLEERIEG</sequence>
<feature type="non-terminal residue" evidence="9">
    <location>
        <position position="1"/>
    </location>
</feature>
<dbReference type="Proteomes" id="UP001054857">
    <property type="component" value="Unassembled WGS sequence"/>
</dbReference>
<reference evidence="9 10" key="1">
    <citation type="journal article" date="2021" name="Sci. Rep.">
        <title>Genome sequencing of the multicellular alga Astrephomene provides insights into convergent evolution of germ-soma differentiation.</title>
        <authorList>
            <person name="Yamashita S."/>
            <person name="Yamamoto K."/>
            <person name="Matsuzaki R."/>
            <person name="Suzuki S."/>
            <person name="Yamaguchi H."/>
            <person name="Hirooka S."/>
            <person name="Minakuchi Y."/>
            <person name="Miyagishima S."/>
            <person name="Kawachi M."/>
            <person name="Toyoda A."/>
            <person name="Nozaki H."/>
        </authorList>
    </citation>
    <scope>NUCLEOTIDE SEQUENCE [LARGE SCALE GENOMIC DNA]</scope>
    <source>
        <strain evidence="9 10">NIES-4017</strain>
    </source>
</reference>
<evidence type="ECO:0000256" key="7">
    <source>
        <dbReference type="SAM" id="Phobius"/>
    </source>
</evidence>
<dbReference type="SUPFAM" id="SSF144091">
    <property type="entry name" value="Rhomboid-like"/>
    <property type="match status" value="1"/>
</dbReference>
<feature type="transmembrane region" description="Helical" evidence="7">
    <location>
        <begin position="113"/>
        <end position="132"/>
    </location>
</feature>
<evidence type="ECO:0000256" key="6">
    <source>
        <dbReference type="SAM" id="MobiDB-lite"/>
    </source>
</evidence>
<dbReference type="GO" id="GO:0004252">
    <property type="term" value="F:serine-type endopeptidase activity"/>
    <property type="evidence" value="ECO:0007669"/>
    <property type="project" value="InterPro"/>
</dbReference>
<dbReference type="AlphaFoldDB" id="A0AAD3HLS2"/>
<dbReference type="GO" id="GO:0016020">
    <property type="term" value="C:membrane"/>
    <property type="evidence" value="ECO:0007669"/>
    <property type="project" value="UniProtKB-SubCell"/>
</dbReference>
<comment type="caution">
    <text evidence="9">The sequence shown here is derived from an EMBL/GenBank/DDBJ whole genome shotgun (WGS) entry which is preliminary data.</text>
</comment>
<evidence type="ECO:0000256" key="1">
    <source>
        <dbReference type="ARBA" id="ARBA00004141"/>
    </source>
</evidence>
<feature type="region of interest" description="Disordered" evidence="6">
    <location>
        <begin position="59"/>
        <end position="100"/>
    </location>
</feature>
<organism evidence="9 10">
    <name type="scientific">Astrephomene gubernaculifera</name>
    <dbReference type="NCBI Taxonomy" id="47775"/>
    <lineage>
        <taxon>Eukaryota</taxon>
        <taxon>Viridiplantae</taxon>
        <taxon>Chlorophyta</taxon>
        <taxon>core chlorophytes</taxon>
        <taxon>Chlorophyceae</taxon>
        <taxon>CS clade</taxon>
        <taxon>Chlamydomonadales</taxon>
        <taxon>Astrephomenaceae</taxon>
        <taxon>Astrephomene</taxon>
    </lineage>
</organism>
<evidence type="ECO:0000256" key="5">
    <source>
        <dbReference type="ARBA" id="ARBA00023136"/>
    </source>
</evidence>